<reference evidence="2" key="1">
    <citation type="submission" date="2022-11" db="EMBL/GenBank/DDBJ databases">
        <authorList>
            <person name="Kikuchi T."/>
        </authorList>
    </citation>
    <scope>NUCLEOTIDE SEQUENCE</scope>
    <source>
        <strain evidence="2">PS1010</strain>
    </source>
</reference>
<keyword evidence="3" id="KW-1185">Reference proteome</keyword>
<name>A0A9P1J0V3_9PELO</name>
<gene>
    <name evidence="2" type="ORF">CAMP_LOCUS17249</name>
</gene>
<dbReference type="AlphaFoldDB" id="A0A9P1J0V3"/>
<proteinExistence type="predicted"/>
<evidence type="ECO:0000313" key="3">
    <source>
        <dbReference type="Proteomes" id="UP001152747"/>
    </source>
</evidence>
<sequence length="139" mass="16183">MFKCIVLLLFCAVFLVESTQTLTEANEKNFEENNDEDGFIMNNFGFLMSNSFPFVRKILIKLVKTNLKKQNVNKMARTIFSFVKKEKIISCVYKQIESMTSECLAEEDWLECSIIRLQKNCGKIVETVIMKFAQEIILE</sequence>
<protein>
    <recommendedName>
        <fullName evidence="4">Saposin B-type domain-containing protein</fullName>
    </recommendedName>
</protein>
<evidence type="ECO:0008006" key="4">
    <source>
        <dbReference type="Google" id="ProtNLM"/>
    </source>
</evidence>
<dbReference type="Proteomes" id="UP001152747">
    <property type="component" value="Unassembled WGS sequence"/>
</dbReference>
<feature type="chain" id="PRO_5040339261" description="Saposin B-type domain-containing protein" evidence="1">
    <location>
        <begin position="19"/>
        <end position="139"/>
    </location>
</feature>
<organism evidence="2 3">
    <name type="scientific">Caenorhabditis angaria</name>
    <dbReference type="NCBI Taxonomy" id="860376"/>
    <lineage>
        <taxon>Eukaryota</taxon>
        <taxon>Metazoa</taxon>
        <taxon>Ecdysozoa</taxon>
        <taxon>Nematoda</taxon>
        <taxon>Chromadorea</taxon>
        <taxon>Rhabditida</taxon>
        <taxon>Rhabditina</taxon>
        <taxon>Rhabditomorpha</taxon>
        <taxon>Rhabditoidea</taxon>
        <taxon>Rhabditidae</taxon>
        <taxon>Peloderinae</taxon>
        <taxon>Caenorhabditis</taxon>
    </lineage>
</organism>
<feature type="signal peptide" evidence="1">
    <location>
        <begin position="1"/>
        <end position="18"/>
    </location>
</feature>
<evidence type="ECO:0000256" key="1">
    <source>
        <dbReference type="SAM" id="SignalP"/>
    </source>
</evidence>
<dbReference type="EMBL" id="CANHGI010000006">
    <property type="protein sequence ID" value="CAI5454612.1"/>
    <property type="molecule type" value="Genomic_DNA"/>
</dbReference>
<evidence type="ECO:0000313" key="2">
    <source>
        <dbReference type="EMBL" id="CAI5454612.1"/>
    </source>
</evidence>
<keyword evidence="1" id="KW-0732">Signal</keyword>
<comment type="caution">
    <text evidence="2">The sequence shown here is derived from an EMBL/GenBank/DDBJ whole genome shotgun (WGS) entry which is preliminary data.</text>
</comment>
<accession>A0A9P1J0V3</accession>